<evidence type="ECO:0000256" key="1">
    <source>
        <dbReference type="ARBA" id="ARBA00023125"/>
    </source>
</evidence>
<evidence type="ECO:0000313" key="5">
    <source>
        <dbReference type="Proteomes" id="UP000295985"/>
    </source>
</evidence>
<evidence type="ECO:0000313" key="3">
    <source>
        <dbReference type="EMBL" id="PWC24813.1"/>
    </source>
</evidence>
<name>A0A2U1UT28_9GAMM</name>
<dbReference type="CDD" id="cd00093">
    <property type="entry name" value="HTH_XRE"/>
    <property type="match status" value="1"/>
</dbReference>
<dbReference type="InterPro" id="IPR010982">
    <property type="entry name" value="Lambda_DNA-bd_dom_sf"/>
</dbReference>
<dbReference type="OrthoDB" id="6006530at2"/>
<evidence type="ECO:0000313" key="4">
    <source>
        <dbReference type="EMBL" id="QCR04765.1"/>
    </source>
</evidence>
<evidence type="ECO:0000259" key="2">
    <source>
        <dbReference type="PROSITE" id="PS50943"/>
    </source>
</evidence>
<dbReference type="PANTHER" id="PTHR46558">
    <property type="entry name" value="TRACRIPTIONAL REGULATORY PROTEIN-RELATED-RELATED"/>
    <property type="match status" value="1"/>
</dbReference>
<reference evidence="3 5" key="1">
    <citation type="submission" date="2018-04" db="EMBL/GenBank/DDBJ databases">
        <title>Brenneria corticis sp.nov.</title>
        <authorList>
            <person name="Li Y."/>
        </authorList>
    </citation>
    <scope>NUCLEOTIDE SEQUENCE [LARGE SCALE GENOMIC DNA]</scope>
    <source>
        <strain evidence="3 5">LMG 2694</strain>
    </source>
</reference>
<dbReference type="PANTHER" id="PTHR46558:SF11">
    <property type="entry name" value="HTH-TYPE TRANSCRIPTIONAL REGULATOR XRE"/>
    <property type="match status" value="1"/>
</dbReference>
<organism evidence="3 5">
    <name type="scientific">Brenneria nigrifluens DSM 30175 = ATCC 13028</name>
    <dbReference type="NCBI Taxonomy" id="1121120"/>
    <lineage>
        <taxon>Bacteria</taxon>
        <taxon>Pseudomonadati</taxon>
        <taxon>Pseudomonadota</taxon>
        <taxon>Gammaproteobacteria</taxon>
        <taxon>Enterobacterales</taxon>
        <taxon>Pectobacteriaceae</taxon>
        <taxon>Brenneria</taxon>
    </lineage>
</organism>
<keyword evidence="6" id="KW-1185">Reference proteome</keyword>
<gene>
    <name evidence="3" type="ORF">DDT54_07730</name>
    <name evidence="4" type="ORF">EH206_11600</name>
</gene>
<dbReference type="Proteomes" id="UP000303847">
    <property type="component" value="Chromosome"/>
</dbReference>
<accession>A0A2U1UT28</accession>
<dbReference type="SMART" id="SM00530">
    <property type="entry name" value="HTH_XRE"/>
    <property type="match status" value="1"/>
</dbReference>
<dbReference type="InterPro" id="IPR001387">
    <property type="entry name" value="Cro/C1-type_HTH"/>
</dbReference>
<reference evidence="4 6" key="2">
    <citation type="submission" date="2018-11" db="EMBL/GenBank/DDBJ databases">
        <title>Genome sequences of Brenneria nigrifluens and Brenneria rubrifaciens.</title>
        <authorList>
            <person name="Poret-Peterson A.T."/>
            <person name="McClean A.E."/>
            <person name="Kluepfel D.A."/>
        </authorList>
    </citation>
    <scope>NUCLEOTIDE SEQUENCE [LARGE SCALE GENOMIC DNA]</scope>
    <source>
        <strain evidence="4 6">ATCC 13028</strain>
    </source>
</reference>
<keyword evidence="1" id="KW-0238">DNA-binding</keyword>
<dbReference type="Pfam" id="PF12844">
    <property type="entry name" value="HTH_19"/>
    <property type="match status" value="1"/>
</dbReference>
<dbReference type="RefSeq" id="WP_009112948.1">
    <property type="nucleotide sequence ID" value="NZ_CP034036.1"/>
</dbReference>
<dbReference type="AlphaFoldDB" id="A0A2U1UT28"/>
<protein>
    <submittedName>
        <fullName evidence="3">XRE family transcriptional regulator</fullName>
    </submittedName>
</protein>
<dbReference type="Gene3D" id="1.10.260.40">
    <property type="entry name" value="lambda repressor-like DNA-binding domains"/>
    <property type="match status" value="1"/>
</dbReference>
<dbReference type="EMBL" id="CP034036">
    <property type="protein sequence ID" value="QCR04765.1"/>
    <property type="molecule type" value="Genomic_DNA"/>
</dbReference>
<proteinExistence type="predicted"/>
<dbReference type="PROSITE" id="PS50943">
    <property type="entry name" value="HTH_CROC1"/>
    <property type="match status" value="1"/>
</dbReference>
<dbReference type="GO" id="GO:0003677">
    <property type="term" value="F:DNA binding"/>
    <property type="evidence" value="ECO:0007669"/>
    <property type="project" value="UniProtKB-KW"/>
</dbReference>
<evidence type="ECO:0000313" key="6">
    <source>
        <dbReference type="Proteomes" id="UP000303847"/>
    </source>
</evidence>
<feature type="domain" description="HTH cro/C1-type" evidence="2">
    <location>
        <begin position="6"/>
        <end position="64"/>
    </location>
</feature>
<dbReference type="EMBL" id="QDKK01000010">
    <property type="protein sequence ID" value="PWC24813.1"/>
    <property type="molecule type" value="Genomic_DNA"/>
</dbReference>
<sequence>MIGKRLKEARKMRGITQEKLGVMIGIEEATARQRISQYELGTHTPKYTLACHMAEILGVPECYFYVKDDDFAKKVLDLYMKEAKPHT</sequence>
<dbReference type="Proteomes" id="UP000295985">
    <property type="component" value="Unassembled WGS sequence"/>
</dbReference>
<dbReference type="SUPFAM" id="SSF47413">
    <property type="entry name" value="lambda repressor-like DNA-binding domains"/>
    <property type="match status" value="1"/>
</dbReference>